<organism evidence="2 3">
    <name type="scientific">Escallonia rubra</name>
    <dbReference type="NCBI Taxonomy" id="112253"/>
    <lineage>
        <taxon>Eukaryota</taxon>
        <taxon>Viridiplantae</taxon>
        <taxon>Streptophyta</taxon>
        <taxon>Embryophyta</taxon>
        <taxon>Tracheophyta</taxon>
        <taxon>Spermatophyta</taxon>
        <taxon>Magnoliopsida</taxon>
        <taxon>eudicotyledons</taxon>
        <taxon>Gunneridae</taxon>
        <taxon>Pentapetalae</taxon>
        <taxon>asterids</taxon>
        <taxon>campanulids</taxon>
        <taxon>Escalloniales</taxon>
        <taxon>Escalloniaceae</taxon>
        <taxon>Escallonia</taxon>
    </lineage>
</organism>
<dbReference type="Pfam" id="PF11707">
    <property type="entry name" value="Npa1"/>
    <property type="match status" value="1"/>
</dbReference>
<feature type="non-terminal residue" evidence="2">
    <location>
        <position position="1"/>
    </location>
</feature>
<accession>A0AA88U2R0</accession>
<gene>
    <name evidence="2" type="ORF">RJ640_018268</name>
</gene>
<dbReference type="GO" id="GO:0000463">
    <property type="term" value="P:maturation of LSU-rRNA from tricistronic rRNA transcript (SSU-rRNA, 5.8S rRNA, LSU-rRNA)"/>
    <property type="evidence" value="ECO:0007669"/>
    <property type="project" value="TreeGrafter"/>
</dbReference>
<sequence length="2000" mass="224983">MEVESATEFRESNFPTAVIEVPRGAKLKEILRNVTSFDLKFCSDASKEFIKLLKTDAGGEFLREYVKSSSNCAELLQAWKLRRGKSGLLYIFRLVASILSHPVGKYKANSVEDIGLSRALDKFARLIIEEKLGDVYEELNSKEAKRQNAALLVLGSVVRRGSVLASEVAKSFDFKLPIFPKLAEYNVRRGVESKRKHSTRRAFVGFAMSFLEVGKPGLLRWVLQQRDMFSVVLRGLGSDDDETICYVLSTLRDRILVPESLVPPGLRSVLFGSVTLDQLISIAGRDNGGLGTEVAFKVLGMVCTDPSNGLMPDPKRHPNPLRGNQKRLLDLMKKLKATEIRYHRELLLSIVNGRALFGSAYLDEFPYNLEDHASPTWFAAVSLAANLISSVRAGFPFGFLENQTKEPPSINSSDVQGIIRCISPRPFSRLVINKGLLHSDSVVKQGTLRLVLEALMLLDSFIGVLNNCARSSNQMSHIWASLKQDIQNEIRILLPDPQVLLSLLSPLHLRYKSPNSRLKRVAASEIVLEENMNRTKKKRTQCENEATDIVVSGITSSSDIPLPGDGIGVQENAGDLEIKDDCAKVYLELWGLHQCMAVEDEETYFYSKLLDTLKIYHQSLLSLLMEHIEWSSTRKITIRTQPLMYRHLHAFIELLMYSHIRDIKDQAYILAEAAMLSTGAFETNSREIGAWFLFLPGYSSCNNIVEQQGVEIIQNLSSGVVSFLCDAVSTTGNNLFKYWDLLRCHIHRLEGVEDVSPDFSPLMVCVLEKCLRLLGSDSGTFTLPEKAMISLYVSNTLRYLLQTQVEAGLLSSLISLLLSEGLDGHCSSVDIPGDFCEWRPLENLLLFSNSILDKQTCSILSDDTKVVHADSSFCHTLSEVQNFVGRGHDDILGGITTAFVYSMLCTEPAAIAKNFPSVVSISHSLHGVPIPHLFSIVFLEQNLLKDVSKLWPGMFFTGVERVVTMIHGEGRVEELTVTLDMESIGSATVAFCSFLERAPFYVLFPVLLSVGYSYVLEHSKLQDLLLTKLSEGATDLVPSFRLLLFWFYKIESSYRDKPLDELEQLSEMCFILIDKMLARLFVEKTDSGFSTTTSAPLSTHYLQEVAETIFCHPAVIMTLECPLSRSEEFSDAIFGESWENFLVLARRGVHKSDYRVFHMLAKTSDYVFASCNDHKIPSEVDCANKRIVKTFESLVQKLFGILRERFDHCTNTNLFLPLIPTLFALYTLSRFISPFELLELVQWIFSTVDLKDSTSNYSALAIGLGIAGCAFDLLSAYVQQPGTELTAFGSWGIEGKSFDVTLFENIYFRVADIASRLELDVADLCFLKVVNGFSRHRLLQNKCLPLCVVMSRLIASTPVRFVSHCLQRTSITKAQLLFRLTEVSPLHLAIFGHLFSDMTSETFLHKCNMVQGYSSTLADDDFLLLLPTALSYLKSNLVKYGKQFYNCFRKIPSFYWTILVHGFSNWKSFVSREIFRVEFNEYLLSSEEEILNFFHRSLLGTSILMVRYYFALCGGSWKQKKRLKLFDSVCSYSGVNEDLLDCDVGNISAYSPNQCLNFTMKALAKISLCRMLLFPEDNLIQSLPKDGNGDPVGITSEVGSSKMFSSRSRFVEALVHTWQSVVKKVPSNPFGSRKVECTNYSLFRCLEVFILRNISEITAEMHDSGMQLDSLPYIEQLARYTLLYRFEVPGMLSMLCSVLALVPEGTFSHILVLQLLIAHSQFAPTIQSASCSSGSLQFGMIFKPMSSILKSLVLHGKDDYALCKEDNLQMPKQLEVVKLLRLLFHFTAQQSGFDSEEDSGINCKELLFLLMSSYGATMSESDVEIYNLMLEIECISESNPAYVAEIDYLWGSAAVKVRKEREMEQDISVDNTNDETVEERRRIQFRENLPVDPKMCANTVLHFPYYRTTGKGFLSSDKLPQGNTECKVKVRFANLGRIQIYDPIFILRLSSHSLSMGYLEPKEFASLGLLAVAFVSISSPDVETRKLGYDTLGRFKSALE</sequence>
<dbReference type="GO" id="GO:0005730">
    <property type="term" value="C:nucleolus"/>
    <property type="evidence" value="ECO:0007669"/>
    <property type="project" value="TreeGrafter"/>
</dbReference>
<feature type="domain" description="URB1 N-terminal" evidence="1">
    <location>
        <begin position="72"/>
        <end position="379"/>
    </location>
</feature>
<dbReference type="Proteomes" id="UP001187471">
    <property type="component" value="Unassembled WGS sequence"/>
</dbReference>
<dbReference type="GO" id="GO:0000466">
    <property type="term" value="P:maturation of 5.8S rRNA from tricistronic rRNA transcript (SSU-rRNA, 5.8S rRNA, LSU-rRNA)"/>
    <property type="evidence" value="ECO:0007669"/>
    <property type="project" value="TreeGrafter"/>
</dbReference>
<reference evidence="2" key="1">
    <citation type="submission" date="2022-12" db="EMBL/GenBank/DDBJ databases">
        <title>Draft genome assemblies for two species of Escallonia (Escalloniales).</title>
        <authorList>
            <person name="Chanderbali A."/>
            <person name="Dervinis C."/>
            <person name="Anghel I."/>
            <person name="Soltis D."/>
            <person name="Soltis P."/>
            <person name="Zapata F."/>
        </authorList>
    </citation>
    <scope>NUCLEOTIDE SEQUENCE</scope>
    <source>
        <strain evidence="2">UCBG92.1500</strain>
        <tissue evidence="2">Leaf</tissue>
    </source>
</reference>
<evidence type="ECO:0000313" key="3">
    <source>
        <dbReference type="Proteomes" id="UP001187471"/>
    </source>
</evidence>
<evidence type="ECO:0000313" key="2">
    <source>
        <dbReference type="EMBL" id="KAK2968175.1"/>
    </source>
</evidence>
<dbReference type="InterPro" id="IPR039844">
    <property type="entry name" value="URB1"/>
</dbReference>
<keyword evidence="3" id="KW-1185">Reference proteome</keyword>
<protein>
    <recommendedName>
        <fullName evidence="1">URB1 N-terminal domain-containing protein</fullName>
    </recommendedName>
</protein>
<dbReference type="PANTHER" id="PTHR13500">
    <property type="entry name" value="NUCLEOLAR PRERIBOSOMAL-ASSOCIATED PROTEIN 1"/>
    <property type="match status" value="1"/>
</dbReference>
<evidence type="ECO:0000259" key="1">
    <source>
        <dbReference type="Pfam" id="PF11707"/>
    </source>
</evidence>
<dbReference type="InterPro" id="IPR021714">
    <property type="entry name" value="URB1_N"/>
</dbReference>
<comment type="caution">
    <text evidence="2">The sequence shown here is derived from an EMBL/GenBank/DDBJ whole genome shotgun (WGS) entry which is preliminary data.</text>
</comment>
<dbReference type="PANTHER" id="PTHR13500:SF0">
    <property type="entry name" value="NUCLEOLAR PRE-RIBOSOMAL-ASSOCIATED PROTEIN 1"/>
    <property type="match status" value="1"/>
</dbReference>
<name>A0AA88U2R0_9ASTE</name>
<dbReference type="EMBL" id="JAVXUO010002935">
    <property type="protein sequence ID" value="KAK2968175.1"/>
    <property type="molecule type" value="Genomic_DNA"/>
</dbReference>
<proteinExistence type="predicted"/>